<evidence type="ECO:0000256" key="2">
    <source>
        <dbReference type="SAM" id="SignalP"/>
    </source>
</evidence>
<feature type="chain" id="PRO_5035291857" evidence="2">
    <location>
        <begin position="23"/>
        <end position="309"/>
    </location>
</feature>
<dbReference type="PROSITE" id="PS51257">
    <property type="entry name" value="PROKAR_LIPOPROTEIN"/>
    <property type="match status" value="1"/>
</dbReference>
<dbReference type="Proteomes" id="UP000614469">
    <property type="component" value="Unassembled WGS sequence"/>
</dbReference>
<keyword evidence="1" id="KW-1133">Transmembrane helix</keyword>
<dbReference type="EMBL" id="JACNJN010000086">
    <property type="protein sequence ID" value="MBC8334979.1"/>
    <property type="molecule type" value="Genomic_DNA"/>
</dbReference>
<comment type="caution">
    <text evidence="4">The sequence shown here is derived from an EMBL/GenBank/DDBJ whole genome shotgun (WGS) entry which is preliminary data.</text>
</comment>
<gene>
    <name evidence="4" type="ORF">H8E29_06935</name>
</gene>
<feature type="transmembrane region" description="Helical" evidence="1">
    <location>
        <begin position="263"/>
        <end position="289"/>
    </location>
</feature>
<feature type="signal peptide" evidence="2">
    <location>
        <begin position="1"/>
        <end position="22"/>
    </location>
</feature>
<evidence type="ECO:0000313" key="5">
    <source>
        <dbReference type="Proteomes" id="UP000614469"/>
    </source>
</evidence>
<protein>
    <submittedName>
        <fullName evidence="4">DUF4349 domain-containing protein</fullName>
    </submittedName>
</protein>
<dbReference type="AlphaFoldDB" id="A0A8J6TIH5"/>
<name>A0A8J6TIH5_9CHLR</name>
<dbReference type="Pfam" id="PF14257">
    <property type="entry name" value="DUF4349"/>
    <property type="match status" value="1"/>
</dbReference>
<keyword evidence="2" id="KW-0732">Signal</keyword>
<organism evidence="4 5">
    <name type="scientific">Candidatus Desulfolinea nitratireducens</name>
    <dbReference type="NCBI Taxonomy" id="2841698"/>
    <lineage>
        <taxon>Bacteria</taxon>
        <taxon>Bacillati</taxon>
        <taxon>Chloroflexota</taxon>
        <taxon>Anaerolineae</taxon>
        <taxon>Anaerolineales</taxon>
        <taxon>Anaerolineales incertae sedis</taxon>
        <taxon>Candidatus Desulfolinea</taxon>
    </lineage>
</organism>
<evidence type="ECO:0000259" key="3">
    <source>
        <dbReference type="Pfam" id="PF14257"/>
    </source>
</evidence>
<reference evidence="4 5" key="1">
    <citation type="submission" date="2020-08" db="EMBL/GenBank/DDBJ databases">
        <title>Bridging the membrane lipid divide: bacteria of the FCB group superphylum have the potential to synthesize archaeal ether lipids.</title>
        <authorList>
            <person name="Villanueva L."/>
            <person name="Von Meijenfeldt F.A.B."/>
            <person name="Westbye A.B."/>
            <person name="Yadav S."/>
            <person name="Hopmans E.C."/>
            <person name="Dutilh B.E."/>
            <person name="Sinninghe Damste J.S."/>
        </authorList>
    </citation>
    <scope>NUCLEOTIDE SEQUENCE [LARGE SCALE GENOMIC DNA]</scope>
    <source>
        <strain evidence="4">NIOZ-UU36</strain>
    </source>
</reference>
<proteinExistence type="predicted"/>
<keyword evidence="1" id="KW-0472">Membrane</keyword>
<sequence>MKHYWIAILAALVLLTGCGARAASAPSYDMGMEESFAPVMEMPAAAEAMSDSDGRSVSSSVEAAQQERLVIKNANLSITVDDPEKTIKAITRLASSLGGHVVSSNTYQTYANNGVRVPEGEITIRVPSESLDDALERIKADVVEVNSENVSGEDVTDQYVDLQSRLKAKEAAEEKLLEIMDQAYSTEDVLSVYAQLQVIQSDIEVLTGQINYYERSAALSSISVSVIADEKSQPIEIGGWKLGETANAAVQDLIDYMQGFVQFIIRFIILILPVLLTFFLPLYLVFLGLRAIVRRNRKKKAAKETKNEK</sequence>
<accession>A0A8J6TIH5</accession>
<feature type="domain" description="DUF4349" evidence="3">
    <location>
        <begin position="68"/>
        <end position="285"/>
    </location>
</feature>
<keyword evidence="1" id="KW-0812">Transmembrane</keyword>
<evidence type="ECO:0000313" key="4">
    <source>
        <dbReference type="EMBL" id="MBC8334979.1"/>
    </source>
</evidence>
<evidence type="ECO:0000256" key="1">
    <source>
        <dbReference type="SAM" id="Phobius"/>
    </source>
</evidence>
<dbReference type="InterPro" id="IPR025645">
    <property type="entry name" value="DUF4349"/>
</dbReference>